<reference evidence="8" key="1">
    <citation type="journal article" date="2019" name="Int. J. Syst. Evol. Microbiol.">
        <title>The Global Catalogue of Microorganisms (GCM) 10K type strain sequencing project: providing services to taxonomists for standard genome sequencing and annotation.</title>
        <authorList>
            <consortium name="The Broad Institute Genomics Platform"/>
            <consortium name="The Broad Institute Genome Sequencing Center for Infectious Disease"/>
            <person name="Wu L."/>
            <person name="Ma J."/>
        </authorList>
    </citation>
    <scope>NUCLEOTIDE SEQUENCE [LARGE SCALE GENOMIC DNA]</scope>
    <source>
        <strain evidence="8">TBRC 1276</strain>
    </source>
</reference>
<feature type="domain" description="IclR-ED" evidence="6">
    <location>
        <begin position="78"/>
        <end position="260"/>
    </location>
</feature>
<keyword evidence="1" id="KW-0805">Transcription regulation</keyword>
<dbReference type="Gene3D" id="1.10.10.10">
    <property type="entry name" value="Winged helix-like DNA-binding domain superfamily/Winged helix DNA-binding domain"/>
    <property type="match status" value="1"/>
</dbReference>
<sequence>MRERVQPMAAGQPQTSMRSVERAFDVIEVLERSDTPLRLSEVARRAGLSPATTLRLLGVLQRRGFVVAEQQAYHLGPATLSIAHGFLVTDSLSRAATPVLQELAATTGLTATLHIRSGLERIVIARVDGADPLRYQLPIGRRLPLHLGAGKVLAAAMQEDELDALIAGVADLGTVGGKPVSEVDLRAELDQIRERGFHFSVNERVLGSSGVSAPVPAPDGHSMASVSLSGPAERHHEDEMLGWVPELRRAAAALGRARAL</sequence>
<comment type="caution">
    <text evidence="7">The sequence shown here is derived from an EMBL/GenBank/DDBJ whole genome shotgun (WGS) entry which is preliminary data.</text>
</comment>
<organism evidence="7 8">
    <name type="scientific">Nonomuraea purpurea</name>
    <dbReference type="NCBI Taxonomy" id="1849276"/>
    <lineage>
        <taxon>Bacteria</taxon>
        <taxon>Bacillati</taxon>
        <taxon>Actinomycetota</taxon>
        <taxon>Actinomycetes</taxon>
        <taxon>Streptosporangiales</taxon>
        <taxon>Streptosporangiaceae</taxon>
        <taxon>Nonomuraea</taxon>
    </lineage>
</organism>
<dbReference type="InterPro" id="IPR005471">
    <property type="entry name" value="Tscrpt_reg_IclR_N"/>
</dbReference>
<dbReference type="PROSITE" id="PS51077">
    <property type="entry name" value="HTH_ICLR"/>
    <property type="match status" value="1"/>
</dbReference>
<dbReference type="PROSITE" id="PS51078">
    <property type="entry name" value="ICLR_ED"/>
    <property type="match status" value="1"/>
</dbReference>
<evidence type="ECO:0000313" key="7">
    <source>
        <dbReference type="EMBL" id="MFC4012957.1"/>
    </source>
</evidence>
<dbReference type="SUPFAM" id="SSF46785">
    <property type="entry name" value="Winged helix' DNA-binding domain"/>
    <property type="match status" value="1"/>
</dbReference>
<evidence type="ECO:0000256" key="2">
    <source>
        <dbReference type="ARBA" id="ARBA00023125"/>
    </source>
</evidence>
<evidence type="ECO:0000259" key="5">
    <source>
        <dbReference type="PROSITE" id="PS51077"/>
    </source>
</evidence>
<accession>A0ABV8GKS0</accession>
<evidence type="ECO:0000256" key="4">
    <source>
        <dbReference type="SAM" id="MobiDB-lite"/>
    </source>
</evidence>
<dbReference type="InterPro" id="IPR036388">
    <property type="entry name" value="WH-like_DNA-bd_sf"/>
</dbReference>
<feature type="region of interest" description="Disordered" evidence="4">
    <location>
        <begin position="208"/>
        <end position="227"/>
    </location>
</feature>
<evidence type="ECO:0000313" key="8">
    <source>
        <dbReference type="Proteomes" id="UP001595851"/>
    </source>
</evidence>
<name>A0ABV8GKS0_9ACTN</name>
<keyword evidence="3" id="KW-0804">Transcription</keyword>
<dbReference type="InterPro" id="IPR029016">
    <property type="entry name" value="GAF-like_dom_sf"/>
</dbReference>
<dbReference type="Gene3D" id="3.30.450.40">
    <property type="match status" value="1"/>
</dbReference>
<evidence type="ECO:0000256" key="3">
    <source>
        <dbReference type="ARBA" id="ARBA00023163"/>
    </source>
</evidence>
<dbReference type="SUPFAM" id="SSF55781">
    <property type="entry name" value="GAF domain-like"/>
    <property type="match status" value="1"/>
</dbReference>
<dbReference type="InterPro" id="IPR036390">
    <property type="entry name" value="WH_DNA-bd_sf"/>
</dbReference>
<proteinExistence type="predicted"/>
<dbReference type="InterPro" id="IPR050707">
    <property type="entry name" value="HTH_MetabolicPath_Reg"/>
</dbReference>
<gene>
    <name evidence="7" type="ORF">ACFOY2_37415</name>
</gene>
<dbReference type="EMBL" id="JBHSBI010000024">
    <property type="protein sequence ID" value="MFC4012957.1"/>
    <property type="molecule type" value="Genomic_DNA"/>
</dbReference>
<dbReference type="InterPro" id="IPR014757">
    <property type="entry name" value="Tscrpt_reg_IclR_C"/>
</dbReference>
<dbReference type="PANTHER" id="PTHR30136:SF35">
    <property type="entry name" value="HTH-TYPE TRANSCRIPTIONAL REGULATOR RV1719"/>
    <property type="match status" value="1"/>
</dbReference>
<keyword evidence="8" id="KW-1185">Reference proteome</keyword>
<dbReference type="Pfam" id="PF01614">
    <property type="entry name" value="IclR_C"/>
    <property type="match status" value="1"/>
</dbReference>
<dbReference type="SMART" id="SM00346">
    <property type="entry name" value="HTH_ICLR"/>
    <property type="match status" value="1"/>
</dbReference>
<evidence type="ECO:0000259" key="6">
    <source>
        <dbReference type="PROSITE" id="PS51078"/>
    </source>
</evidence>
<dbReference type="RefSeq" id="WP_379532844.1">
    <property type="nucleotide sequence ID" value="NZ_JBHSBI010000024.1"/>
</dbReference>
<dbReference type="Proteomes" id="UP001595851">
    <property type="component" value="Unassembled WGS sequence"/>
</dbReference>
<dbReference type="PANTHER" id="PTHR30136">
    <property type="entry name" value="HELIX-TURN-HELIX TRANSCRIPTIONAL REGULATOR, ICLR FAMILY"/>
    <property type="match status" value="1"/>
</dbReference>
<feature type="domain" description="HTH iclR-type" evidence="5">
    <location>
        <begin position="17"/>
        <end position="77"/>
    </location>
</feature>
<protein>
    <submittedName>
        <fullName evidence="7">IclR family transcriptional regulator</fullName>
    </submittedName>
</protein>
<evidence type="ECO:0000256" key="1">
    <source>
        <dbReference type="ARBA" id="ARBA00023015"/>
    </source>
</evidence>
<keyword evidence="2" id="KW-0238">DNA-binding</keyword>
<dbReference type="Pfam" id="PF09339">
    <property type="entry name" value="HTH_IclR"/>
    <property type="match status" value="1"/>
</dbReference>